<evidence type="ECO:0000256" key="5">
    <source>
        <dbReference type="ARBA" id="ARBA00022741"/>
    </source>
</evidence>
<dbReference type="Pfam" id="PF00696">
    <property type="entry name" value="AA_kinase"/>
    <property type="match status" value="1"/>
</dbReference>
<feature type="binding site" evidence="11">
    <location>
        <position position="52"/>
    </location>
    <ligand>
        <name>substrate</name>
    </ligand>
</feature>
<feature type="binding site" evidence="11">
    <location>
        <begin position="11"/>
        <end position="15"/>
    </location>
    <ligand>
        <name>ATP</name>
        <dbReference type="ChEBI" id="CHEBI:30616"/>
    </ligand>
</feature>
<evidence type="ECO:0000259" key="13">
    <source>
        <dbReference type="Pfam" id="PF00696"/>
    </source>
</evidence>
<evidence type="ECO:0000256" key="11">
    <source>
        <dbReference type="PIRSR" id="PIRSR016496-1"/>
    </source>
</evidence>
<dbReference type="Proteomes" id="UP000010866">
    <property type="component" value="Chromosome"/>
</dbReference>
<comment type="subunit">
    <text evidence="10">Homodimer.</text>
</comment>
<dbReference type="STRING" id="867904.Metho_1634"/>
<keyword evidence="4 10" id="KW-0808">Transferase</keyword>
<comment type="catalytic activity">
    <reaction evidence="9 10">
        <text>isopentenyl phosphate + ATP = isopentenyl diphosphate + ADP</text>
        <dbReference type="Rhea" id="RHEA:33963"/>
        <dbReference type="ChEBI" id="CHEBI:30616"/>
        <dbReference type="ChEBI" id="CHEBI:65078"/>
        <dbReference type="ChEBI" id="CHEBI:128769"/>
        <dbReference type="ChEBI" id="CHEBI:456216"/>
        <dbReference type="EC" id="2.7.4.26"/>
    </reaction>
</comment>
<proteinExistence type="inferred from homology"/>
<feature type="binding site" evidence="11">
    <location>
        <position position="215"/>
    </location>
    <ligand>
        <name>ATP</name>
        <dbReference type="ChEBI" id="CHEBI:30616"/>
    </ligand>
</feature>
<evidence type="ECO:0000256" key="10">
    <source>
        <dbReference type="PIRNR" id="PIRNR016496"/>
    </source>
</evidence>
<dbReference type="InterPro" id="IPR024192">
    <property type="entry name" value="Fosfomycin_R_FomA-type"/>
</dbReference>
<dbReference type="OrthoDB" id="15328at2157"/>
<dbReference type="PIRSF" id="PIRSF016496">
    <property type="entry name" value="Kin_FomA"/>
    <property type="match status" value="1"/>
</dbReference>
<evidence type="ECO:0000313" key="14">
    <source>
        <dbReference type="EMBL" id="AGB49828.1"/>
    </source>
</evidence>
<evidence type="ECO:0000256" key="2">
    <source>
        <dbReference type="ARBA" id="ARBA00012908"/>
    </source>
</evidence>
<comment type="function">
    <text evidence="10">Catalyzes the formation of isopentenyl diphosphate (IPP), the building block of all isoprenoids.</text>
</comment>
<evidence type="ECO:0000256" key="3">
    <source>
        <dbReference type="ARBA" id="ARBA00017267"/>
    </source>
</evidence>
<feature type="binding site" evidence="11">
    <location>
        <position position="211"/>
    </location>
    <ligand>
        <name>ATP</name>
        <dbReference type="ChEBI" id="CHEBI:30616"/>
    </ligand>
</feature>
<name>L0L0E3_METHD</name>
<feature type="binding site" evidence="11">
    <location>
        <position position="53"/>
    </location>
    <ligand>
        <name>ATP</name>
        <dbReference type="ChEBI" id="CHEBI:30616"/>
    </ligand>
</feature>
<dbReference type="AlphaFoldDB" id="L0L0E3"/>
<reference evidence="15" key="1">
    <citation type="submission" date="2012-02" db="EMBL/GenBank/DDBJ databases">
        <title>Complete sequence of chromosome of Methanomethylovorans hollandica DSM 15978.</title>
        <authorList>
            <person name="Lucas S."/>
            <person name="Copeland A."/>
            <person name="Lapidus A."/>
            <person name="Glavina del Rio T."/>
            <person name="Dalin E."/>
            <person name="Tice H."/>
            <person name="Bruce D."/>
            <person name="Goodwin L."/>
            <person name="Pitluck S."/>
            <person name="Peters L."/>
            <person name="Mikhailova N."/>
            <person name="Held B."/>
            <person name="Kyrpides N."/>
            <person name="Mavromatis K."/>
            <person name="Ivanova N."/>
            <person name="Brettin T."/>
            <person name="Detter J.C."/>
            <person name="Han C."/>
            <person name="Larimer F."/>
            <person name="Land M."/>
            <person name="Hauser L."/>
            <person name="Markowitz V."/>
            <person name="Cheng J.-F."/>
            <person name="Hugenholtz P."/>
            <person name="Woyke T."/>
            <person name="Wu D."/>
            <person name="Spring S."/>
            <person name="Schroeder M."/>
            <person name="Brambilla E."/>
            <person name="Klenk H.-P."/>
            <person name="Eisen J.A."/>
        </authorList>
    </citation>
    <scope>NUCLEOTIDE SEQUENCE [LARGE SCALE GENOMIC DNA]</scope>
    <source>
        <strain evidence="15">DSM 15978 / NBRC 107637 / DMS1</strain>
    </source>
</reference>
<dbReference type="PANTHER" id="PTHR43654:SF1">
    <property type="entry name" value="ISOPENTENYL PHOSPHATE KINASE"/>
    <property type="match status" value="1"/>
</dbReference>
<accession>L0L0E3</accession>
<dbReference type="EC" id="2.7.4.26" evidence="2 10"/>
<dbReference type="InterPro" id="IPR036393">
    <property type="entry name" value="AceGlu_kinase-like_sf"/>
</dbReference>
<comment type="similarity">
    <text evidence="1 10">Belongs to the isopentenyl phosphate kinase family.</text>
</comment>
<sequence length="263" mass="28242">MVSSESLTILKIGGSVITDKRADDGVVRVNEIRRIAQEISGFKGKLMIVHGAGSFGHPQAKKFSLNEEFNATGSIITHLSVKELCSMVVDILNANGICAVGVHPMCCMLADNGRIQTMFLDQIHCMLEKDIVPVLHGDVVMDHSLGTSVISGDQIVPYLAKRLKASLLGIGSATAGVLDDNGSTIPIITPTNFENVKEYIKGSENTDVTGGMLGKVQEMLDLSASTHLTSYIFDAGQPGNIEHFLKGEKIGTAITHEQYECRS</sequence>
<keyword evidence="8" id="KW-0414">Isoprene biosynthesis</keyword>
<evidence type="ECO:0000256" key="8">
    <source>
        <dbReference type="ARBA" id="ARBA00023229"/>
    </source>
</evidence>
<keyword evidence="5 10" id="KW-0547">Nucleotide-binding</keyword>
<dbReference type="KEGG" id="mhz:Metho_1634"/>
<keyword evidence="6 10" id="KW-0418">Kinase</keyword>
<feature type="binding site" evidence="11">
    <location>
        <position position="57"/>
    </location>
    <ligand>
        <name>substrate</name>
    </ligand>
</feature>
<evidence type="ECO:0000256" key="6">
    <source>
        <dbReference type="ARBA" id="ARBA00022777"/>
    </source>
</evidence>
<protein>
    <recommendedName>
        <fullName evidence="3 10">Isopentenyl phosphate kinase</fullName>
        <shortName evidence="10">IPK</shortName>
        <ecNumber evidence="2 10">2.7.4.26</ecNumber>
    </recommendedName>
</protein>
<gene>
    <name evidence="14" type="ordered locus">Metho_1634</name>
</gene>
<evidence type="ECO:0000256" key="12">
    <source>
        <dbReference type="PIRSR" id="PIRSR016496-2"/>
    </source>
</evidence>
<dbReference type="GO" id="GO:0016301">
    <property type="term" value="F:kinase activity"/>
    <property type="evidence" value="ECO:0007669"/>
    <property type="project" value="UniProtKB-KW"/>
</dbReference>
<evidence type="ECO:0000256" key="4">
    <source>
        <dbReference type="ARBA" id="ARBA00022679"/>
    </source>
</evidence>
<dbReference type="GO" id="GO:0005829">
    <property type="term" value="C:cytosol"/>
    <property type="evidence" value="ECO:0007669"/>
    <property type="project" value="TreeGrafter"/>
</dbReference>
<evidence type="ECO:0000256" key="1">
    <source>
        <dbReference type="ARBA" id="ARBA00010540"/>
    </source>
</evidence>
<dbReference type="PANTHER" id="PTHR43654">
    <property type="entry name" value="GLUTAMATE 5-KINASE"/>
    <property type="match status" value="1"/>
</dbReference>
<evidence type="ECO:0000256" key="7">
    <source>
        <dbReference type="ARBA" id="ARBA00022840"/>
    </source>
</evidence>
<dbReference type="SUPFAM" id="SSF53633">
    <property type="entry name" value="Carbamate kinase-like"/>
    <property type="match status" value="1"/>
</dbReference>
<keyword evidence="7 10" id="KW-0067">ATP-binding</keyword>
<dbReference type="Gene3D" id="3.40.1160.10">
    <property type="entry name" value="Acetylglutamate kinase-like"/>
    <property type="match status" value="1"/>
</dbReference>
<feature type="site" description="Transition state stabilizer" evidence="12">
    <location>
        <position position="20"/>
    </location>
</feature>
<evidence type="ECO:0000313" key="15">
    <source>
        <dbReference type="Proteomes" id="UP000010866"/>
    </source>
</evidence>
<dbReference type="GO" id="GO:0005524">
    <property type="term" value="F:ATP binding"/>
    <property type="evidence" value="ECO:0007669"/>
    <property type="project" value="UniProtKB-KW"/>
</dbReference>
<organism evidence="14 15">
    <name type="scientific">Methanomethylovorans hollandica (strain DSM 15978 / NBRC 107637 / DMS1)</name>
    <dbReference type="NCBI Taxonomy" id="867904"/>
    <lineage>
        <taxon>Archaea</taxon>
        <taxon>Methanobacteriati</taxon>
        <taxon>Methanobacteriota</taxon>
        <taxon>Stenosarchaea group</taxon>
        <taxon>Methanomicrobia</taxon>
        <taxon>Methanosarcinales</taxon>
        <taxon>Methanosarcinaceae</taxon>
        <taxon>Methanomethylovorans</taxon>
    </lineage>
</organism>
<dbReference type="InterPro" id="IPR001048">
    <property type="entry name" value="Asp/Glu/Uridylate_kinase"/>
</dbReference>
<dbReference type="EMBL" id="CP003362">
    <property type="protein sequence ID" value="AGB49828.1"/>
    <property type="molecule type" value="Genomic_DNA"/>
</dbReference>
<evidence type="ECO:0000256" key="9">
    <source>
        <dbReference type="ARBA" id="ARBA00049063"/>
    </source>
</evidence>
<feature type="domain" description="Aspartate/glutamate/uridylate kinase" evidence="13">
    <location>
        <begin position="7"/>
        <end position="233"/>
    </location>
</feature>
<dbReference type="RefSeq" id="WP_015324993.1">
    <property type="nucleotide sequence ID" value="NC_019977.1"/>
</dbReference>
<dbReference type="GO" id="GO:0016114">
    <property type="term" value="P:terpenoid biosynthetic process"/>
    <property type="evidence" value="ECO:0007669"/>
    <property type="project" value="TreeGrafter"/>
</dbReference>
<keyword evidence="15" id="KW-1185">Reference proteome</keyword>
<feature type="binding site" evidence="11">
    <location>
        <position position="152"/>
    </location>
    <ligand>
        <name>substrate</name>
    </ligand>
</feature>
<dbReference type="NCBIfam" id="NF040647">
    <property type="entry name" value="IPPK_Arch"/>
    <property type="match status" value="1"/>
</dbReference>
<dbReference type="GO" id="GO:0102043">
    <property type="term" value="F:isopentenyl phosphate kinase activity"/>
    <property type="evidence" value="ECO:0007669"/>
    <property type="project" value="UniProtKB-EC"/>
</dbReference>
<dbReference type="CDD" id="cd04241">
    <property type="entry name" value="AAK_FomA-like"/>
    <property type="match status" value="1"/>
</dbReference>
<dbReference type="GeneID" id="14406147"/>
<dbReference type="HOGENOM" id="CLU_070213_0_0_2"/>